<dbReference type="InterPro" id="IPR035476">
    <property type="entry name" value="SIS_PGI_1"/>
</dbReference>
<dbReference type="Pfam" id="PF00342">
    <property type="entry name" value="PGI"/>
    <property type="match status" value="1"/>
</dbReference>
<evidence type="ECO:0000256" key="3">
    <source>
        <dbReference type="ARBA" id="ARBA00011952"/>
    </source>
</evidence>
<evidence type="ECO:0000256" key="1">
    <source>
        <dbReference type="ARBA" id="ARBA00004926"/>
    </source>
</evidence>
<keyword evidence="12" id="KW-1185">Reference proteome</keyword>
<dbReference type="FunFam" id="1.10.1390.10:FF:000001">
    <property type="entry name" value="Glucose-6-phosphate isomerase"/>
    <property type="match status" value="1"/>
</dbReference>
<dbReference type="HAMAP" id="MF_00473">
    <property type="entry name" value="G6P_isomerase"/>
    <property type="match status" value="1"/>
</dbReference>
<dbReference type="Gene3D" id="3.40.50.10490">
    <property type="entry name" value="Glucose-6-phosphate isomerase like protein, domain 1"/>
    <property type="match status" value="2"/>
</dbReference>
<dbReference type="EC" id="5.3.1.9" evidence="3 10"/>
<keyword evidence="5 10" id="KW-0312">Gluconeogenesis</keyword>
<accession>A0AAE8MTN6</accession>
<evidence type="ECO:0000256" key="6">
    <source>
        <dbReference type="ARBA" id="ARBA00023152"/>
    </source>
</evidence>
<evidence type="ECO:0000256" key="9">
    <source>
        <dbReference type="ARBA" id="ARBA00029321"/>
    </source>
</evidence>
<dbReference type="SUPFAM" id="SSF53697">
    <property type="entry name" value="SIS domain"/>
    <property type="match status" value="1"/>
</dbReference>
<protein>
    <recommendedName>
        <fullName evidence="4 10">Glucose-6-phosphate isomerase</fullName>
        <ecNumber evidence="3 10">5.3.1.9</ecNumber>
    </recommendedName>
</protein>
<proteinExistence type="inferred from homology"/>
<dbReference type="InterPro" id="IPR046348">
    <property type="entry name" value="SIS_dom_sf"/>
</dbReference>
<comment type="pathway">
    <text evidence="1 10">Carbohydrate degradation; glycolysis; D-glyceraldehyde 3-phosphate and glycerone phosphate from D-glucose: step 2/4.</text>
</comment>
<evidence type="ECO:0000256" key="7">
    <source>
        <dbReference type="ARBA" id="ARBA00023235"/>
    </source>
</evidence>
<dbReference type="GO" id="GO:0005829">
    <property type="term" value="C:cytosol"/>
    <property type="evidence" value="ECO:0007669"/>
    <property type="project" value="TreeGrafter"/>
</dbReference>
<dbReference type="GO" id="GO:0097367">
    <property type="term" value="F:carbohydrate derivative binding"/>
    <property type="evidence" value="ECO:0007669"/>
    <property type="project" value="InterPro"/>
</dbReference>
<comment type="similarity">
    <text evidence="2 10">Belongs to the GPI family.</text>
</comment>
<evidence type="ECO:0000313" key="12">
    <source>
        <dbReference type="Proteomes" id="UP001187682"/>
    </source>
</evidence>
<keyword evidence="7 10" id="KW-0413">Isomerase</keyword>
<dbReference type="Gene3D" id="1.10.1390.10">
    <property type="match status" value="1"/>
</dbReference>
<evidence type="ECO:0000256" key="2">
    <source>
        <dbReference type="ARBA" id="ARBA00006604"/>
    </source>
</evidence>
<comment type="catalytic activity">
    <reaction evidence="9 10">
        <text>alpha-D-glucose 6-phosphate = beta-D-fructose 6-phosphate</text>
        <dbReference type="Rhea" id="RHEA:11816"/>
        <dbReference type="ChEBI" id="CHEBI:57634"/>
        <dbReference type="ChEBI" id="CHEBI:58225"/>
        <dbReference type="EC" id="5.3.1.9"/>
    </reaction>
</comment>
<dbReference type="Proteomes" id="UP001187682">
    <property type="component" value="Unassembled WGS sequence"/>
</dbReference>
<evidence type="ECO:0000256" key="5">
    <source>
        <dbReference type="ARBA" id="ARBA00022432"/>
    </source>
</evidence>
<organism evidence="11 12">
    <name type="scientific">Cephalotrichum gorgonifer</name>
    <dbReference type="NCBI Taxonomy" id="2041049"/>
    <lineage>
        <taxon>Eukaryota</taxon>
        <taxon>Fungi</taxon>
        <taxon>Dikarya</taxon>
        <taxon>Ascomycota</taxon>
        <taxon>Pezizomycotina</taxon>
        <taxon>Sordariomycetes</taxon>
        <taxon>Hypocreomycetidae</taxon>
        <taxon>Microascales</taxon>
        <taxon>Microascaceae</taxon>
        <taxon>Cephalotrichum</taxon>
    </lineage>
</organism>
<dbReference type="CDD" id="cd05015">
    <property type="entry name" value="SIS_PGI_1"/>
    <property type="match status" value="1"/>
</dbReference>
<evidence type="ECO:0000313" key="11">
    <source>
        <dbReference type="EMBL" id="SPN98627.1"/>
    </source>
</evidence>
<evidence type="ECO:0000256" key="4">
    <source>
        <dbReference type="ARBA" id="ARBA00018388"/>
    </source>
</evidence>
<dbReference type="GO" id="GO:0051156">
    <property type="term" value="P:glucose 6-phosphate metabolic process"/>
    <property type="evidence" value="ECO:0007669"/>
    <property type="project" value="TreeGrafter"/>
</dbReference>
<dbReference type="PRINTS" id="PR00662">
    <property type="entry name" value="G6PISOMERASE"/>
</dbReference>
<dbReference type="CDD" id="cd05016">
    <property type="entry name" value="SIS_PGI_2"/>
    <property type="match status" value="1"/>
</dbReference>
<dbReference type="InterPro" id="IPR018189">
    <property type="entry name" value="Phosphoglucose_isomerase_CS"/>
</dbReference>
<dbReference type="GO" id="GO:0048029">
    <property type="term" value="F:monosaccharide binding"/>
    <property type="evidence" value="ECO:0007669"/>
    <property type="project" value="TreeGrafter"/>
</dbReference>
<dbReference type="PANTHER" id="PTHR11469">
    <property type="entry name" value="GLUCOSE-6-PHOSPHATE ISOMERASE"/>
    <property type="match status" value="1"/>
</dbReference>
<dbReference type="NCBIfam" id="NF001211">
    <property type="entry name" value="PRK00179.1"/>
    <property type="match status" value="1"/>
</dbReference>
<comment type="caution">
    <text evidence="11">The sequence shown here is derived from an EMBL/GenBank/DDBJ whole genome shotgun (WGS) entry which is preliminary data.</text>
</comment>
<dbReference type="InterPro" id="IPR001672">
    <property type="entry name" value="G6P_Isomerase"/>
</dbReference>
<dbReference type="InterPro" id="IPR023096">
    <property type="entry name" value="G6P_Isomerase_C"/>
</dbReference>
<dbReference type="GO" id="GO:0004347">
    <property type="term" value="F:glucose-6-phosphate isomerase activity"/>
    <property type="evidence" value="ECO:0007669"/>
    <property type="project" value="UniProtKB-EC"/>
</dbReference>
<sequence length="552" mass="60587">MAPANTHPAWAELQAHRDTVGKTFVLKEAFGSDPERFSKFSRTFAPGAGAEILFDFSKNFLTDETLDLLVKLAEQAGVEAKREAMFKGEKINFTENRAVYHPALRNVGGWDMKVDGVDVMNVPGGVNDVLEHMKEFSDQVRSGEWKGYTGKKLTTIINVGIGGSDLGPVMVTEALKHYGDRDMTLHFVSNIDGTHMAEALAASDPETTLFLIASKTFTTAETVTNANTAKAWFLEKTGGQGSIAKHFVALSTNESEVTKFGIDAKNMFGFESWVGGRYSVWSAIGLSVALYVGYENFHQFLSGAHEMDKHFRETPLRENIPVLGGLLSVWYSNFFQAQTHLVAPFDQYLHRFPAYLQQLSMESNGKSITSDGSPAKYTTGPILFGEPCTNAQHSFFQLVHQGTKLIPTDFILAAKSHNPISHNVHQKMLASNYFAQAEALMVGKTADEVRAEGAPADLVPHKVFLGNRPTTSILVGGTIGPRELGALIVYYEHLTFTEGAIWDINSFDQWGVELGKVLAKKILGELDQAGDVEGHDSSTGSLINTFKKYSQL</sequence>
<keyword evidence="6 10" id="KW-0324">Glycolysis</keyword>
<dbReference type="PANTHER" id="PTHR11469:SF1">
    <property type="entry name" value="GLUCOSE-6-PHOSPHATE ISOMERASE"/>
    <property type="match status" value="1"/>
</dbReference>
<dbReference type="PROSITE" id="PS00174">
    <property type="entry name" value="P_GLUCOSE_ISOMERASE_2"/>
    <property type="match status" value="1"/>
</dbReference>
<reference evidence="11" key="1">
    <citation type="submission" date="2018-03" db="EMBL/GenBank/DDBJ databases">
        <authorList>
            <person name="Guldener U."/>
        </authorList>
    </citation>
    <scope>NUCLEOTIDE SEQUENCE</scope>
</reference>
<evidence type="ECO:0000256" key="10">
    <source>
        <dbReference type="RuleBase" id="RU000612"/>
    </source>
</evidence>
<dbReference type="EMBL" id="ONZQ02000002">
    <property type="protein sequence ID" value="SPN98627.1"/>
    <property type="molecule type" value="Genomic_DNA"/>
</dbReference>
<name>A0AAE8MTN6_9PEZI</name>
<dbReference type="AlphaFoldDB" id="A0AAE8MTN6"/>
<gene>
    <name evidence="11" type="ORF">DNG_01672</name>
</gene>
<dbReference type="PROSITE" id="PS00765">
    <property type="entry name" value="P_GLUCOSE_ISOMERASE_1"/>
    <property type="match status" value="1"/>
</dbReference>
<dbReference type="FunFam" id="3.40.50.10490:FF:000004">
    <property type="entry name" value="Glucose-6-phosphate isomerase"/>
    <property type="match status" value="1"/>
</dbReference>
<dbReference type="GO" id="GO:0006096">
    <property type="term" value="P:glycolytic process"/>
    <property type="evidence" value="ECO:0007669"/>
    <property type="project" value="UniProtKB-KW"/>
</dbReference>
<dbReference type="GO" id="GO:0006094">
    <property type="term" value="P:gluconeogenesis"/>
    <property type="evidence" value="ECO:0007669"/>
    <property type="project" value="UniProtKB-KW"/>
</dbReference>
<dbReference type="PROSITE" id="PS51463">
    <property type="entry name" value="P_GLUCOSE_ISOMERASE_3"/>
    <property type="match status" value="1"/>
</dbReference>
<evidence type="ECO:0000256" key="8">
    <source>
        <dbReference type="ARBA" id="ARBA00024178"/>
    </source>
</evidence>
<comment type="function">
    <text evidence="8">In the cytoplasm, catalyzes the conversion of glucose-6-phosphate to fructose-6-phosphate, the second step in glycolysis, and the reverse reaction during gluconeogenesis.</text>
</comment>
<dbReference type="InterPro" id="IPR035482">
    <property type="entry name" value="SIS_PGI_2"/>
</dbReference>